<keyword evidence="5" id="KW-1185">Reference proteome</keyword>
<dbReference type="InParanoid" id="Q6KZ78"/>
<dbReference type="InterPro" id="IPR005149">
    <property type="entry name" value="Tscrpt_reg_PadR_N"/>
</dbReference>
<dbReference type="EMBL" id="AE017261">
    <property type="protein sequence ID" value="AAT43974.1"/>
    <property type="molecule type" value="Genomic_DNA"/>
</dbReference>
<evidence type="ECO:0000313" key="3">
    <source>
        <dbReference type="EMBL" id="SMD30954.1"/>
    </source>
</evidence>
<evidence type="ECO:0000313" key="4">
    <source>
        <dbReference type="Proteomes" id="UP000000438"/>
    </source>
</evidence>
<accession>A0A8G2FWW2</accession>
<dbReference type="Gene3D" id="1.10.10.10">
    <property type="entry name" value="Winged helix-like DNA-binding domain superfamily/Winged helix DNA-binding domain"/>
    <property type="match status" value="1"/>
</dbReference>
<dbReference type="Pfam" id="PF03551">
    <property type="entry name" value="PadR"/>
    <property type="match status" value="1"/>
</dbReference>
<evidence type="ECO:0000313" key="5">
    <source>
        <dbReference type="Proteomes" id="UP000192315"/>
    </source>
</evidence>
<accession>Q6KZ78</accession>
<dbReference type="KEGG" id="pto:PTO1389"/>
<dbReference type="InterPro" id="IPR036388">
    <property type="entry name" value="WH-like_DNA-bd_sf"/>
</dbReference>
<dbReference type="GeneID" id="2844745"/>
<reference evidence="2" key="2">
    <citation type="submission" date="2004-02" db="EMBL/GenBank/DDBJ databases">
        <authorList>
            <person name="Fuetterer O."/>
            <person name="Angelov A."/>
            <person name="Liesegang H."/>
            <person name="Gottschalk G."/>
            <person name="Schleper C."/>
            <person name="Schepers B."/>
            <person name="Dock C."/>
            <person name="Antranikian G."/>
            <person name="Liebl W."/>
        </authorList>
    </citation>
    <scope>NUCLEOTIDE SEQUENCE</scope>
    <source>
        <strain evidence="2">DSM 9790</strain>
    </source>
</reference>
<dbReference type="InterPro" id="IPR036390">
    <property type="entry name" value="WH_DNA-bd_sf"/>
</dbReference>
<dbReference type="SUPFAM" id="SSF46785">
    <property type="entry name" value="Winged helix' DNA-binding domain"/>
    <property type="match status" value="1"/>
</dbReference>
<evidence type="ECO:0000259" key="1">
    <source>
        <dbReference type="Pfam" id="PF03551"/>
    </source>
</evidence>
<dbReference type="eggNOG" id="arCOG00002">
    <property type="taxonomic scope" value="Archaea"/>
</dbReference>
<dbReference type="Proteomes" id="UP000192315">
    <property type="component" value="Unassembled WGS sequence"/>
</dbReference>
<dbReference type="PANTHER" id="PTHR43252">
    <property type="entry name" value="TRANSCRIPTIONAL REGULATOR YQJI"/>
    <property type="match status" value="1"/>
</dbReference>
<name>Q6KZ78_PICTO</name>
<sequence length="144" mass="16598">MFGPRARHYFHNAMRMRGFGLKYAILSIASDKEVTGADIANIIGERTNGHWVPSPGIIYPTLKTLYEDGYLNMREENGKKYYRTSEKGRSLINEMTSFPGIDNNMGSVISSMENYAQFLLDRKDELGEDDRRRIKELIKQLELL</sequence>
<dbReference type="PANTHER" id="PTHR43252:SF5">
    <property type="entry name" value="TRANSCRIPTIONAL REGULATOR, PADR-LIKE FAMILY"/>
    <property type="match status" value="1"/>
</dbReference>
<dbReference type="HOGENOM" id="CLU_063440_1_3_2"/>
<reference evidence="2 4" key="1">
    <citation type="journal article" date="2004" name="Proc. Natl. Acad. Sci. U.S.A.">
        <title>Genome sequence of Picrophilus torridus and its implications for life around pH 0.</title>
        <authorList>
            <person name="Futterer O."/>
            <person name="Angelov A."/>
            <person name="Liesegang H."/>
            <person name="Gottschalk G."/>
            <person name="Schleper C."/>
            <person name="Schepers B."/>
            <person name="Dock C."/>
            <person name="Antranikian G."/>
            <person name="Liebl W."/>
        </authorList>
    </citation>
    <scope>NUCLEOTIDE SEQUENCE [LARGE SCALE GENOMIC DNA]</scope>
    <source>
        <strain evidence="4">ATCC 700027 / DSM 9790 / JCM 10055 / NBRC 100828</strain>
        <strain evidence="2">DSM 9790</strain>
    </source>
</reference>
<dbReference type="AlphaFoldDB" id="Q6KZ78"/>
<evidence type="ECO:0000313" key="2">
    <source>
        <dbReference type="EMBL" id="AAT43974.1"/>
    </source>
</evidence>
<dbReference type="OrthoDB" id="56053at2157"/>
<feature type="domain" description="Transcription regulator PadR N-terminal" evidence="1">
    <location>
        <begin position="25"/>
        <end position="92"/>
    </location>
</feature>
<organism evidence="2 4">
    <name type="scientific">Picrophilus torridus (strain ATCC 700027 / DSM 9790 / JCM 10055 / NBRC 100828 / KAW 2/3)</name>
    <dbReference type="NCBI Taxonomy" id="1122961"/>
    <lineage>
        <taxon>Archaea</taxon>
        <taxon>Methanobacteriati</taxon>
        <taxon>Thermoplasmatota</taxon>
        <taxon>Thermoplasmata</taxon>
        <taxon>Thermoplasmatales</taxon>
        <taxon>Picrophilaceae</taxon>
        <taxon>Picrophilus</taxon>
    </lineage>
</organism>
<reference evidence="3 5" key="3">
    <citation type="submission" date="2017-04" db="EMBL/GenBank/DDBJ databases">
        <authorList>
            <person name="Varghese N."/>
            <person name="Submissions S."/>
        </authorList>
    </citation>
    <scope>NUCLEOTIDE SEQUENCE [LARGE SCALE GENOMIC DNA]</scope>
    <source>
        <strain evidence="3 5">DSM 9789</strain>
    </source>
</reference>
<proteinExistence type="predicted"/>
<gene>
    <name evidence="2" type="ordered locus">PTO1389</name>
    <name evidence="3" type="ORF">SAMN02745355_0872</name>
</gene>
<dbReference type="EMBL" id="FWYE01000002">
    <property type="protein sequence ID" value="SMD30954.1"/>
    <property type="molecule type" value="Genomic_DNA"/>
</dbReference>
<dbReference type="PaxDb" id="263820-PTO1389"/>
<dbReference type="Proteomes" id="UP000000438">
    <property type="component" value="Chromosome"/>
</dbReference>
<dbReference type="RefSeq" id="WP_011178190.1">
    <property type="nucleotide sequence ID" value="NC_005877.1"/>
</dbReference>
<protein>
    <submittedName>
        <fullName evidence="2 3">Transcriptional regulator</fullName>
    </submittedName>
</protein>